<sequence length="66" mass="7523">MDAAGLEKKMQQLLIVCGKHIFQSIQHDFPAVYFLLLCINYAMYFYAVCFLLLCVFSCCVFSPAVC</sequence>
<dbReference type="PATRIC" id="fig|1434115.4.peg.2831"/>
<reference evidence="2 3" key="1">
    <citation type="submission" date="2014-07" db="EMBL/GenBank/DDBJ databases">
        <title>Methanogenic archaea and the global carbon cycle.</title>
        <authorList>
            <person name="Henriksen J.R."/>
            <person name="Luke J."/>
            <person name="Reinhart S."/>
            <person name="Benedict M.N."/>
            <person name="Youngblut N.D."/>
            <person name="Metcalf M.E."/>
            <person name="Whitaker R.J."/>
            <person name="Metcalf W.W."/>
        </authorList>
    </citation>
    <scope>NUCLEOTIDE SEQUENCE [LARGE SCALE GENOMIC DNA]</scope>
    <source>
        <strain evidence="2 3">SarPi</strain>
    </source>
</reference>
<dbReference type="AlphaFoldDB" id="A0A0E3RE23"/>
<accession>A0A0E3RE23</accession>
<proteinExistence type="predicted"/>
<organism evidence="2 3">
    <name type="scientific">Methanosarcina mazei SarPi</name>
    <dbReference type="NCBI Taxonomy" id="1434115"/>
    <lineage>
        <taxon>Archaea</taxon>
        <taxon>Methanobacteriati</taxon>
        <taxon>Methanobacteriota</taxon>
        <taxon>Stenosarchaea group</taxon>
        <taxon>Methanomicrobia</taxon>
        <taxon>Methanosarcinales</taxon>
        <taxon>Methanosarcinaceae</taxon>
        <taxon>Methanosarcina</taxon>
    </lineage>
</organism>
<evidence type="ECO:0000313" key="3">
    <source>
        <dbReference type="Proteomes" id="UP000033116"/>
    </source>
</evidence>
<dbReference type="EMBL" id="CP009511">
    <property type="protein sequence ID" value="AKB62180.1"/>
    <property type="molecule type" value="Genomic_DNA"/>
</dbReference>
<evidence type="ECO:0000313" key="2">
    <source>
        <dbReference type="EMBL" id="AKB62180.1"/>
    </source>
</evidence>
<gene>
    <name evidence="2" type="ORF">MSMAP_2195</name>
</gene>
<dbReference type="HOGENOM" id="CLU_2820916_0_0_2"/>
<keyword evidence="1" id="KW-1133">Transmembrane helix</keyword>
<feature type="transmembrane region" description="Helical" evidence="1">
    <location>
        <begin position="43"/>
        <end position="65"/>
    </location>
</feature>
<keyword evidence="1" id="KW-0812">Transmembrane</keyword>
<evidence type="ECO:0000256" key="1">
    <source>
        <dbReference type="SAM" id="Phobius"/>
    </source>
</evidence>
<keyword evidence="1" id="KW-0472">Membrane</keyword>
<protein>
    <submittedName>
        <fullName evidence="2">Uncharacterized protein</fullName>
    </submittedName>
</protein>
<dbReference type="Proteomes" id="UP000033116">
    <property type="component" value="Chromosome"/>
</dbReference>
<name>A0A0E3RE23_METMZ</name>